<accession>A0AAD4J2B5</accession>
<keyword evidence="4" id="KW-1185">Reference proteome</keyword>
<gene>
    <name evidence="3" type="ORF">C2S53_019793</name>
</gene>
<dbReference type="EMBL" id="SDAM02000172">
    <property type="protein sequence ID" value="KAH6825787.1"/>
    <property type="molecule type" value="Genomic_DNA"/>
</dbReference>
<evidence type="ECO:0000313" key="4">
    <source>
        <dbReference type="Proteomes" id="UP001190926"/>
    </source>
</evidence>
<comment type="similarity">
    <text evidence="1">Belongs to the plant acyltransferase family.</text>
</comment>
<evidence type="ECO:0000313" key="3">
    <source>
        <dbReference type="EMBL" id="KAH6825787.1"/>
    </source>
</evidence>
<dbReference type="PANTHER" id="PTHR31147:SF66">
    <property type="entry name" value="OS05G0315700 PROTEIN"/>
    <property type="match status" value="1"/>
</dbReference>
<keyword evidence="2" id="KW-0808">Transferase</keyword>
<name>A0AAD4J2B5_PERFH</name>
<evidence type="ECO:0000256" key="1">
    <source>
        <dbReference type="ARBA" id="ARBA00009861"/>
    </source>
</evidence>
<organism evidence="3 4">
    <name type="scientific">Perilla frutescens var. hirtella</name>
    <name type="common">Perilla citriodora</name>
    <name type="synonym">Perilla setoyensis</name>
    <dbReference type="NCBI Taxonomy" id="608512"/>
    <lineage>
        <taxon>Eukaryota</taxon>
        <taxon>Viridiplantae</taxon>
        <taxon>Streptophyta</taxon>
        <taxon>Embryophyta</taxon>
        <taxon>Tracheophyta</taxon>
        <taxon>Spermatophyta</taxon>
        <taxon>Magnoliopsida</taxon>
        <taxon>eudicotyledons</taxon>
        <taxon>Gunneridae</taxon>
        <taxon>Pentapetalae</taxon>
        <taxon>asterids</taxon>
        <taxon>lamiids</taxon>
        <taxon>Lamiales</taxon>
        <taxon>Lamiaceae</taxon>
        <taxon>Nepetoideae</taxon>
        <taxon>Elsholtzieae</taxon>
        <taxon>Perilla</taxon>
    </lineage>
</organism>
<dbReference type="Pfam" id="PF02458">
    <property type="entry name" value="Transferase"/>
    <property type="match status" value="1"/>
</dbReference>
<protein>
    <submittedName>
        <fullName evidence="3">HXXXD-type acyl-transferase family protein</fullName>
    </submittedName>
</protein>
<reference evidence="3 4" key="1">
    <citation type="journal article" date="2021" name="Nat. Commun.">
        <title>Incipient diploidization of the medicinal plant Perilla within 10,000 years.</title>
        <authorList>
            <person name="Zhang Y."/>
            <person name="Shen Q."/>
            <person name="Leng L."/>
            <person name="Zhang D."/>
            <person name="Chen S."/>
            <person name="Shi Y."/>
            <person name="Ning Z."/>
            <person name="Chen S."/>
        </authorList>
    </citation>
    <scope>NUCLEOTIDE SEQUENCE [LARGE SCALE GENOMIC DNA]</scope>
    <source>
        <strain evidence="4">cv. PC099</strain>
    </source>
</reference>
<proteinExistence type="inferred from homology"/>
<dbReference type="AlphaFoldDB" id="A0AAD4J2B5"/>
<sequence length="455" mass="50295">MESTQSLSFNVARKNPELIAPAKPTPYEFKNLSDIDDQDGLRYPISVIQFYRTNPSIEGKDPVEVIRDAIAKALVFYYPFAGRLRERAARKLVVECTGEGVMFIEADADVTLQQFGDDIRPPFPFEEELLYDVPHSVGLLHCPLLLIQVTRLKCGGFIFAFSLNHSMSDGAGIVQFMSAVGELARGADAPSVPPVWDRHLLNARSPPCVTCTHHAYDGVPDSKGTELIPPDDMVQRTFFFGSGEFSALRSHLPLHLRGCSTFDLLTASLWHCRTVAISPEPNEVVKLLFPVNCRKLLNPPLPDGYYGNAIALQIAISTAGDLSKNPLHYAVELVKKMKTDVTEEFVKSTADMMVIRGRPHYTVVGCFMVSDLKNVGFNELDFGWGNPVYGGPMKLGLTSFYISHKNNKGENGRLVSICLTENAMKVFVFELERVLKGGGDAVADRESMPFITSAL</sequence>
<dbReference type="Gene3D" id="3.30.559.10">
    <property type="entry name" value="Chloramphenicol acetyltransferase-like domain"/>
    <property type="match status" value="2"/>
</dbReference>
<dbReference type="Proteomes" id="UP001190926">
    <property type="component" value="Unassembled WGS sequence"/>
</dbReference>
<comment type="caution">
    <text evidence="3">The sequence shown here is derived from an EMBL/GenBank/DDBJ whole genome shotgun (WGS) entry which is preliminary data.</text>
</comment>
<dbReference type="SUPFAM" id="SSF52777">
    <property type="entry name" value="CoA-dependent acyltransferases"/>
    <property type="match status" value="1"/>
</dbReference>
<dbReference type="GO" id="GO:0016740">
    <property type="term" value="F:transferase activity"/>
    <property type="evidence" value="ECO:0007669"/>
    <property type="project" value="UniProtKB-KW"/>
</dbReference>
<dbReference type="InterPro" id="IPR050898">
    <property type="entry name" value="Plant_acyltransferase"/>
</dbReference>
<dbReference type="InterPro" id="IPR023213">
    <property type="entry name" value="CAT-like_dom_sf"/>
</dbReference>
<dbReference type="PANTHER" id="PTHR31147">
    <property type="entry name" value="ACYL TRANSFERASE 4"/>
    <property type="match status" value="1"/>
</dbReference>
<evidence type="ECO:0000256" key="2">
    <source>
        <dbReference type="ARBA" id="ARBA00022679"/>
    </source>
</evidence>